<evidence type="ECO:0000313" key="2">
    <source>
        <dbReference type="EMBL" id="JAE25270.1"/>
    </source>
</evidence>
<name>A0A0A9GJG0_ARUDO</name>
<reference evidence="2" key="1">
    <citation type="submission" date="2014-09" db="EMBL/GenBank/DDBJ databases">
        <authorList>
            <person name="Magalhaes I.L.F."/>
            <person name="Oliveira U."/>
            <person name="Santos F.R."/>
            <person name="Vidigal T.H.D.A."/>
            <person name="Brescovit A.D."/>
            <person name="Santos A.J."/>
        </authorList>
    </citation>
    <scope>NUCLEOTIDE SEQUENCE</scope>
    <source>
        <tissue evidence="2">Shoot tissue taken approximately 20 cm above the soil surface</tissue>
    </source>
</reference>
<proteinExistence type="predicted"/>
<accession>A0A0A9GJG0</accession>
<feature type="compositionally biased region" description="Gly residues" evidence="1">
    <location>
        <begin position="59"/>
        <end position="83"/>
    </location>
</feature>
<dbReference type="AlphaFoldDB" id="A0A0A9GJG0"/>
<feature type="region of interest" description="Disordered" evidence="1">
    <location>
        <begin position="57"/>
        <end position="127"/>
    </location>
</feature>
<reference evidence="2" key="2">
    <citation type="journal article" date="2015" name="Data Brief">
        <title>Shoot transcriptome of the giant reed, Arundo donax.</title>
        <authorList>
            <person name="Barrero R.A."/>
            <person name="Guerrero F.D."/>
            <person name="Moolhuijzen P."/>
            <person name="Goolsby J.A."/>
            <person name="Tidwell J."/>
            <person name="Bellgard S.E."/>
            <person name="Bellgard M.I."/>
        </authorList>
    </citation>
    <scope>NUCLEOTIDE SEQUENCE</scope>
    <source>
        <tissue evidence="2">Shoot tissue taken approximately 20 cm above the soil surface</tissue>
    </source>
</reference>
<sequence length="127" mass="13495">MDAGEAAGALLFLLAAACGRPRHQRRRLHLHRHGRLRRVLSSLFLRGRVVERVGAGAVPRGGAGAAGGGVGVHGDVGDAGDGGHLQLRRQRQRQSPRLEARAPVQVGDPGTMSSRRRGRGTRVPTPR</sequence>
<protein>
    <submittedName>
        <fullName evidence="2">Uncharacterized protein</fullName>
    </submittedName>
</protein>
<organism evidence="2">
    <name type="scientific">Arundo donax</name>
    <name type="common">Giant reed</name>
    <name type="synonym">Donax arundinaceus</name>
    <dbReference type="NCBI Taxonomy" id="35708"/>
    <lineage>
        <taxon>Eukaryota</taxon>
        <taxon>Viridiplantae</taxon>
        <taxon>Streptophyta</taxon>
        <taxon>Embryophyta</taxon>
        <taxon>Tracheophyta</taxon>
        <taxon>Spermatophyta</taxon>
        <taxon>Magnoliopsida</taxon>
        <taxon>Liliopsida</taxon>
        <taxon>Poales</taxon>
        <taxon>Poaceae</taxon>
        <taxon>PACMAD clade</taxon>
        <taxon>Arundinoideae</taxon>
        <taxon>Arundineae</taxon>
        <taxon>Arundo</taxon>
    </lineage>
</organism>
<dbReference type="EMBL" id="GBRH01172626">
    <property type="protein sequence ID" value="JAE25270.1"/>
    <property type="molecule type" value="Transcribed_RNA"/>
</dbReference>
<evidence type="ECO:0000256" key="1">
    <source>
        <dbReference type="SAM" id="MobiDB-lite"/>
    </source>
</evidence>